<reference evidence="2" key="2">
    <citation type="submission" date="2020-09" db="EMBL/GenBank/DDBJ databases">
        <authorList>
            <person name="Sun Q."/>
            <person name="Kim S."/>
        </authorList>
    </citation>
    <scope>NUCLEOTIDE SEQUENCE</scope>
    <source>
        <strain evidence="2">KCTC 42731</strain>
    </source>
</reference>
<keyword evidence="1" id="KW-0812">Transmembrane</keyword>
<proteinExistence type="predicted"/>
<comment type="caution">
    <text evidence="2">The sequence shown here is derived from an EMBL/GenBank/DDBJ whole genome shotgun (WGS) entry which is preliminary data.</text>
</comment>
<dbReference type="AlphaFoldDB" id="A0A919BJE8"/>
<dbReference type="EMBL" id="BNCK01000004">
    <property type="protein sequence ID" value="GHF91557.1"/>
    <property type="molecule type" value="Genomic_DNA"/>
</dbReference>
<keyword evidence="1" id="KW-1133">Transmembrane helix</keyword>
<name>A0A919BJE8_9GAMM</name>
<evidence type="ECO:0000256" key="1">
    <source>
        <dbReference type="SAM" id="Phobius"/>
    </source>
</evidence>
<evidence type="ECO:0000313" key="3">
    <source>
        <dbReference type="Proteomes" id="UP000623842"/>
    </source>
</evidence>
<protein>
    <submittedName>
        <fullName evidence="2">Uncharacterized protein</fullName>
    </submittedName>
</protein>
<organism evidence="2 3">
    <name type="scientific">Thalassotalea marina</name>
    <dbReference type="NCBI Taxonomy" id="1673741"/>
    <lineage>
        <taxon>Bacteria</taxon>
        <taxon>Pseudomonadati</taxon>
        <taxon>Pseudomonadota</taxon>
        <taxon>Gammaproteobacteria</taxon>
        <taxon>Alteromonadales</taxon>
        <taxon>Colwelliaceae</taxon>
        <taxon>Thalassotalea</taxon>
    </lineage>
</organism>
<keyword evidence="3" id="KW-1185">Reference proteome</keyword>
<keyword evidence="1" id="KW-0472">Membrane</keyword>
<reference evidence="2" key="1">
    <citation type="journal article" date="2014" name="Int. J. Syst. Evol. Microbiol.">
        <title>Complete genome sequence of Corynebacterium casei LMG S-19264T (=DSM 44701T), isolated from a smear-ripened cheese.</title>
        <authorList>
            <consortium name="US DOE Joint Genome Institute (JGI-PGF)"/>
            <person name="Walter F."/>
            <person name="Albersmeier A."/>
            <person name="Kalinowski J."/>
            <person name="Ruckert C."/>
        </authorList>
    </citation>
    <scope>NUCLEOTIDE SEQUENCE</scope>
    <source>
        <strain evidence="2">KCTC 42731</strain>
    </source>
</reference>
<accession>A0A919BJE8</accession>
<feature type="transmembrane region" description="Helical" evidence="1">
    <location>
        <begin position="20"/>
        <end position="48"/>
    </location>
</feature>
<sequence length="90" mass="9861">MYTQLFLKNSPFVNDSQLNFQLCIIAGNWLLITCGLITAALITMNFALDQYVSLSTQIAGHVGTILSASLFKIGYVIRCVGVHGLGYKVF</sequence>
<gene>
    <name evidence="2" type="ORF">GCM10017161_19270</name>
</gene>
<evidence type="ECO:0000313" key="2">
    <source>
        <dbReference type="EMBL" id="GHF91557.1"/>
    </source>
</evidence>
<dbReference type="Proteomes" id="UP000623842">
    <property type="component" value="Unassembled WGS sequence"/>
</dbReference>